<dbReference type="Proteomes" id="UP000000442">
    <property type="component" value="Chromosome"/>
</dbReference>
<dbReference type="PROSITE" id="PS51918">
    <property type="entry name" value="RADICAL_SAM"/>
    <property type="match status" value="1"/>
</dbReference>
<dbReference type="CDD" id="cd00090">
    <property type="entry name" value="HTH_ARSR"/>
    <property type="match status" value="1"/>
</dbReference>
<keyword evidence="4" id="KW-0479">Metal-binding</keyword>
<dbReference type="InterPro" id="IPR013785">
    <property type="entry name" value="Aldolase_TIM"/>
</dbReference>
<dbReference type="Pfam" id="PF04055">
    <property type="entry name" value="Radical_SAM"/>
    <property type="match status" value="1"/>
</dbReference>
<dbReference type="HOGENOM" id="CLU_058377_0_0_7"/>
<dbReference type="InterPro" id="IPR040084">
    <property type="entry name" value="GTPase_Obg"/>
</dbReference>
<dbReference type="AlphaFoldDB" id="C0QG46"/>
<dbReference type="InterPro" id="IPR036388">
    <property type="entry name" value="WH-like_DNA-bd_sf"/>
</dbReference>
<accession>C0QG46</accession>
<dbReference type="RefSeq" id="WP_015906339.1">
    <property type="nucleotide sequence ID" value="NC_012108.1"/>
</dbReference>
<name>C0QG46_DESAH</name>
<dbReference type="SUPFAM" id="SSF102114">
    <property type="entry name" value="Radical SAM enzymes"/>
    <property type="match status" value="1"/>
</dbReference>
<gene>
    <name evidence="8" type="ordered locus">HRM2_45690</name>
</gene>
<dbReference type="PANTHER" id="PTHR43787:SF11">
    <property type="entry name" value="UPF0026 PROTEIN SLR1464"/>
    <property type="match status" value="1"/>
</dbReference>
<dbReference type="InterPro" id="IPR036390">
    <property type="entry name" value="WH_DNA-bd_sf"/>
</dbReference>
<proteinExistence type="predicted"/>
<dbReference type="Gene3D" id="1.10.10.10">
    <property type="entry name" value="Winged helix-like DNA-binding domain superfamily/Winged helix DNA-binding domain"/>
    <property type="match status" value="1"/>
</dbReference>
<dbReference type="SUPFAM" id="SSF46785">
    <property type="entry name" value="Winged helix' DNA-binding domain"/>
    <property type="match status" value="1"/>
</dbReference>
<dbReference type="GO" id="GO:0051539">
    <property type="term" value="F:4 iron, 4 sulfur cluster binding"/>
    <property type="evidence" value="ECO:0007669"/>
    <property type="project" value="UniProtKB-KW"/>
</dbReference>
<evidence type="ECO:0000256" key="1">
    <source>
        <dbReference type="ARBA" id="ARBA00001966"/>
    </source>
</evidence>
<dbReference type="CDD" id="cd01335">
    <property type="entry name" value="Radical_SAM"/>
    <property type="match status" value="1"/>
</dbReference>
<keyword evidence="6" id="KW-0411">Iron-sulfur</keyword>
<dbReference type="InterPro" id="IPR007197">
    <property type="entry name" value="rSAM"/>
</dbReference>
<keyword evidence="5" id="KW-0408">Iron</keyword>
<evidence type="ECO:0000256" key="5">
    <source>
        <dbReference type="ARBA" id="ARBA00023004"/>
    </source>
</evidence>
<evidence type="ECO:0000256" key="3">
    <source>
        <dbReference type="ARBA" id="ARBA00022691"/>
    </source>
</evidence>
<dbReference type="Gene3D" id="3.20.20.70">
    <property type="entry name" value="Aldolase class I"/>
    <property type="match status" value="1"/>
</dbReference>
<feature type="domain" description="Radical SAM core" evidence="7">
    <location>
        <begin position="14"/>
        <end position="248"/>
    </location>
</feature>
<keyword evidence="3" id="KW-0949">S-adenosyl-L-methionine</keyword>
<dbReference type="OrthoDB" id="9800840at2"/>
<evidence type="ECO:0000313" key="9">
    <source>
        <dbReference type="Proteomes" id="UP000000442"/>
    </source>
</evidence>
<protein>
    <submittedName>
        <fullName evidence="8">Fe-S oxidoreductase</fullName>
    </submittedName>
</protein>
<dbReference type="EMBL" id="CP001087">
    <property type="protein sequence ID" value="ACN17625.1"/>
    <property type="molecule type" value="Genomic_DNA"/>
</dbReference>
<evidence type="ECO:0000256" key="2">
    <source>
        <dbReference type="ARBA" id="ARBA00022485"/>
    </source>
</evidence>
<evidence type="ECO:0000313" key="8">
    <source>
        <dbReference type="EMBL" id="ACN17625.1"/>
    </source>
</evidence>
<dbReference type="KEGG" id="dat:HRM2_45690"/>
<dbReference type="SFLD" id="SFLDS00029">
    <property type="entry name" value="Radical_SAM"/>
    <property type="match status" value="1"/>
</dbReference>
<dbReference type="GO" id="GO:0003824">
    <property type="term" value="F:catalytic activity"/>
    <property type="evidence" value="ECO:0007669"/>
    <property type="project" value="InterPro"/>
</dbReference>
<dbReference type="STRING" id="177437.HRM2_45690"/>
<dbReference type="GO" id="GO:0046872">
    <property type="term" value="F:metal ion binding"/>
    <property type="evidence" value="ECO:0007669"/>
    <property type="project" value="UniProtKB-KW"/>
</dbReference>
<organism evidence="8 9">
    <name type="scientific">Desulforapulum autotrophicum (strain ATCC 43914 / DSM 3382 / VKM B-1955 / HRM2)</name>
    <name type="common">Desulfobacterium autotrophicum</name>
    <dbReference type="NCBI Taxonomy" id="177437"/>
    <lineage>
        <taxon>Bacteria</taxon>
        <taxon>Pseudomonadati</taxon>
        <taxon>Thermodesulfobacteriota</taxon>
        <taxon>Desulfobacteria</taxon>
        <taxon>Desulfobacterales</taxon>
        <taxon>Desulfobacteraceae</taxon>
        <taxon>Desulforapulum</taxon>
    </lineage>
</organism>
<dbReference type="PANTHER" id="PTHR43787">
    <property type="entry name" value="FEMO COFACTOR BIOSYNTHESIS PROTEIN NIFB-RELATED"/>
    <property type="match status" value="1"/>
</dbReference>
<evidence type="ECO:0000256" key="4">
    <source>
        <dbReference type="ARBA" id="ARBA00022723"/>
    </source>
</evidence>
<evidence type="ECO:0000256" key="6">
    <source>
        <dbReference type="ARBA" id="ARBA00023014"/>
    </source>
</evidence>
<dbReference type="InterPro" id="IPR011991">
    <property type="entry name" value="ArsR-like_HTH"/>
</dbReference>
<reference evidence="8 9" key="1">
    <citation type="journal article" date="2009" name="Environ. Microbiol.">
        <title>Genome sequence of Desulfobacterium autotrophicum HRM2, a marine sulfate reducer oxidizing organic carbon completely to carbon dioxide.</title>
        <authorList>
            <person name="Strittmatter A.W."/>
            <person name="Liesegang H."/>
            <person name="Rabus R."/>
            <person name="Decker I."/>
            <person name="Amann J."/>
            <person name="Andres S."/>
            <person name="Henne A."/>
            <person name="Fricke W.F."/>
            <person name="Martinez-Arias R."/>
            <person name="Bartels D."/>
            <person name="Goesmann A."/>
            <person name="Krause L."/>
            <person name="Puehler A."/>
            <person name="Klenk H.P."/>
            <person name="Richter M."/>
            <person name="Schuler M."/>
            <person name="Gloeckner F.O."/>
            <person name="Meyerdierks A."/>
            <person name="Gottschalk G."/>
            <person name="Amann R."/>
        </authorList>
    </citation>
    <scope>NUCLEOTIDE SEQUENCE [LARGE SCALE GENOMIC DNA]</scope>
    <source>
        <strain evidence="9">ATCC 43914 / DSM 3382 / HRM2</strain>
    </source>
</reference>
<dbReference type="SFLD" id="SFLDG01083">
    <property type="entry name" value="Uncharacterised_Radical_SAM_Su"/>
    <property type="match status" value="1"/>
</dbReference>
<evidence type="ECO:0000259" key="7">
    <source>
        <dbReference type="PROSITE" id="PS51918"/>
    </source>
</evidence>
<sequence length="316" mass="35281">MYKYLFGPVPSRRLGISLGVDLVTHKTCSLDCIYCECGKTTDLTVERKEYVPVDAVLAELEDYFSNHPDPDFITFSGSGEPCLNLRIKDVIDFIKTRKPNVSIAVLTNGTLLNDPEVRKSILGADLVMPSLDGAMPSSLRRINRPHPSINATTYIDGLVAFRAEFHGRFALEIFILPGYNDTPEELQALKAAVERIQPDIIQLNTLDRPGVVPNIHASTRESLDQIAAFFKPFNVEVIAAAPKRKKIESYRTDMESAILETVLRRPCTLEDLAAILGTHATEINKYLAVLEEAGRIESVREARGLFYQARNKFAKE</sequence>
<keyword evidence="2" id="KW-0004">4Fe-4S</keyword>
<dbReference type="GO" id="GO:0006355">
    <property type="term" value="P:regulation of DNA-templated transcription"/>
    <property type="evidence" value="ECO:0007669"/>
    <property type="project" value="UniProtKB-ARBA"/>
</dbReference>
<dbReference type="InterPro" id="IPR058240">
    <property type="entry name" value="rSAM_sf"/>
</dbReference>
<dbReference type="eggNOG" id="COG0731">
    <property type="taxonomic scope" value="Bacteria"/>
</dbReference>
<comment type="cofactor">
    <cofactor evidence="1">
        <name>[4Fe-4S] cluster</name>
        <dbReference type="ChEBI" id="CHEBI:49883"/>
    </cofactor>
</comment>
<keyword evidence="9" id="KW-1185">Reference proteome</keyword>